<evidence type="ECO:0000313" key="2">
    <source>
        <dbReference type="Proteomes" id="UP000005088"/>
    </source>
</evidence>
<dbReference type="EMBL" id="GG663503">
    <property type="protein sequence ID" value="EFD42810.2"/>
    <property type="molecule type" value="Genomic_DNA"/>
</dbReference>
<protein>
    <submittedName>
        <fullName evidence="1">Uncharacterized protein</fullName>
    </submittedName>
</protein>
<proteinExistence type="predicted"/>
<gene>
    <name evidence="1" type="ORF">TBOG_01646</name>
</gene>
<dbReference type="AlphaFoldDB" id="A0A9P2H714"/>
<dbReference type="Proteomes" id="UP000005088">
    <property type="component" value="Unassembled WGS sequence"/>
</dbReference>
<reference evidence="2" key="1">
    <citation type="submission" date="2009-03" db="EMBL/GenBank/DDBJ databases">
        <title>The Genome Sequence of Mycobacterium africanum strain K85 (originally listed here as Mycobacterium tuberculosis).</title>
        <authorList>
            <consortium name="The Broad Institute Genome Sequencing Platform"/>
            <person name="Small P."/>
            <person name="Gagneaux S."/>
            <person name="Hopewell P."/>
            <person name="Young S.K."/>
            <person name="Kodira C.D."/>
            <person name="Zeng Q."/>
            <person name="Koehrsen M."/>
            <person name="Alvarado L."/>
            <person name="Berlin A."/>
            <person name="Borenstein D."/>
            <person name="Chen Z."/>
            <person name="Engels R."/>
            <person name="Freedman E."/>
            <person name="Gellesch M."/>
            <person name="Goldberg J."/>
            <person name="Griggs A."/>
            <person name="Gujja S."/>
            <person name="Heiman D."/>
            <person name="Hepburn T."/>
            <person name="Howarth C."/>
            <person name="Jen D."/>
            <person name="Larson L."/>
            <person name="Lewis B."/>
            <person name="Mehta T."/>
            <person name="Park D."/>
            <person name="Pearson M."/>
            <person name="Roberts A."/>
            <person name="Saif S."/>
            <person name="Shea T."/>
            <person name="Shenoy N."/>
            <person name="Sisk P."/>
            <person name="Stolte C."/>
            <person name="Sykes S."/>
            <person name="Walk T."/>
            <person name="White J."/>
            <person name="Yandava C."/>
            <person name="Nusbaum C."/>
            <person name="Galagan J."/>
            <person name="Birren B."/>
        </authorList>
    </citation>
    <scope>NUCLEOTIDE SEQUENCE [LARGE SCALE GENOMIC DNA]</scope>
    <source>
        <strain evidence="2">K85</strain>
    </source>
</reference>
<accession>A0A9P2H714</accession>
<name>A0A9P2H714_MYCTX</name>
<evidence type="ECO:0000313" key="1">
    <source>
        <dbReference type="EMBL" id="EFD42810.2"/>
    </source>
</evidence>
<organism evidence="1 2">
    <name type="scientific">Mycobacterium tuberculosis variant africanum K85</name>
    <dbReference type="NCBI Taxonomy" id="611304"/>
    <lineage>
        <taxon>Bacteria</taxon>
        <taxon>Bacillati</taxon>
        <taxon>Actinomycetota</taxon>
        <taxon>Actinomycetes</taxon>
        <taxon>Mycobacteriales</taxon>
        <taxon>Mycobacteriaceae</taxon>
        <taxon>Mycobacterium</taxon>
        <taxon>Mycobacterium tuberculosis complex</taxon>
    </lineage>
</organism>
<sequence length="75" mass="8118">MTSALESSIHMTASLKAAIKELVSHDSENSGNSYRSVGCCAGMVAGIAGMRQVNHSSARIRIYGRRCLTVVTYRR</sequence>